<reference evidence="1 2" key="1">
    <citation type="submission" date="2016-08" db="EMBL/GenBank/DDBJ databases">
        <title>Genome sequence of Clavibacter michiganensis subsp. michiganensis strain CASJ007.</title>
        <authorList>
            <person name="Thapa S.P."/>
            <person name="Coaker G."/>
        </authorList>
    </citation>
    <scope>NUCLEOTIDE SEQUENCE [LARGE SCALE GENOMIC DNA]</scope>
    <source>
        <strain evidence="1">CASJ007</strain>
    </source>
</reference>
<evidence type="ECO:0000313" key="2">
    <source>
        <dbReference type="Proteomes" id="UP000195062"/>
    </source>
</evidence>
<dbReference type="EMBL" id="MDHH01000002">
    <property type="protein sequence ID" value="OUE02421.1"/>
    <property type="molecule type" value="Genomic_DNA"/>
</dbReference>
<dbReference type="AlphaFoldDB" id="A0A251XIE2"/>
<keyword evidence="2" id="KW-1185">Reference proteome</keyword>
<evidence type="ECO:0000313" key="1">
    <source>
        <dbReference type="EMBL" id="OUE02421.1"/>
    </source>
</evidence>
<dbReference type="Proteomes" id="UP000195062">
    <property type="component" value="Unassembled WGS sequence"/>
</dbReference>
<gene>
    <name evidence="1" type="ORF">CMMCAS07_10415</name>
</gene>
<organism evidence="1 2">
    <name type="scientific">Clavibacter michiganensis subsp. michiganensis</name>
    <dbReference type="NCBI Taxonomy" id="33013"/>
    <lineage>
        <taxon>Bacteria</taxon>
        <taxon>Bacillati</taxon>
        <taxon>Actinomycetota</taxon>
        <taxon>Actinomycetes</taxon>
        <taxon>Micrococcales</taxon>
        <taxon>Microbacteriaceae</taxon>
        <taxon>Clavibacter</taxon>
    </lineage>
</organism>
<sequence>MAGEPLGGRLDEGPVGVRGEVRVHLTQTLAGVLEGGERLDLEARVIGEQAEELPARVAARARDGD</sequence>
<proteinExistence type="predicted"/>
<protein>
    <submittedName>
        <fullName evidence="1">Uncharacterized protein</fullName>
    </submittedName>
</protein>
<name>A0A251XIE2_CLAMM</name>
<comment type="caution">
    <text evidence="1">The sequence shown here is derived from an EMBL/GenBank/DDBJ whole genome shotgun (WGS) entry which is preliminary data.</text>
</comment>
<accession>A0A251XIE2</accession>